<proteinExistence type="inferred from homology"/>
<feature type="transmembrane region" description="Helical" evidence="3">
    <location>
        <begin position="307"/>
        <end position="326"/>
    </location>
</feature>
<keyword evidence="3" id="KW-1133">Transmembrane helix</keyword>
<feature type="transmembrane region" description="Helical" evidence="3">
    <location>
        <begin position="346"/>
        <end position="364"/>
    </location>
</feature>
<evidence type="ECO:0000256" key="3">
    <source>
        <dbReference type="SAM" id="Phobius"/>
    </source>
</evidence>
<dbReference type="GO" id="GO:0016020">
    <property type="term" value="C:membrane"/>
    <property type="evidence" value="ECO:0007669"/>
    <property type="project" value="InterPro"/>
</dbReference>
<comment type="similarity">
    <text evidence="1">Belongs to the GerABKA family.</text>
</comment>
<dbReference type="AlphaFoldDB" id="A0A1M5Q2Q5"/>
<dbReference type="STRING" id="1123350.SAMN02744040_00745"/>
<organism evidence="4 5">
    <name type="scientific">Tepidibacter thalassicus DSM 15285</name>
    <dbReference type="NCBI Taxonomy" id="1123350"/>
    <lineage>
        <taxon>Bacteria</taxon>
        <taxon>Bacillati</taxon>
        <taxon>Bacillota</taxon>
        <taxon>Clostridia</taxon>
        <taxon>Peptostreptococcales</taxon>
        <taxon>Peptostreptococcaceae</taxon>
        <taxon>Tepidibacter</taxon>
    </lineage>
</organism>
<dbReference type="Proteomes" id="UP000242520">
    <property type="component" value="Unassembled WGS sequence"/>
</dbReference>
<dbReference type="InterPro" id="IPR050768">
    <property type="entry name" value="UPF0353/GerABKA_families"/>
</dbReference>
<dbReference type="RefSeq" id="WP_330388989.1">
    <property type="nucleotide sequence ID" value="NZ_FQXH01000007.1"/>
</dbReference>
<evidence type="ECO:0000256" key="1">
    <source>
        <dbReference type="ARBA" id="ARBA00005278"/>
    </source>
</evidence>
<reference evidence="5" key="1">
    <citation type="submission" date="2016-11" db="EMBL/GenBank/DDBJ databases">
        <authorList>
            <person name="Varghese N."/>
            <person name="Submissions S."/>
        </authorList>
    </citation>
    <scope>NUCLEOTIDE SEQUENCE [LARGE SCALE GENOMIC DNA]</scope>
    <source>
        <strain evidence="5">DSM 15285</strain>
    </source>
</reference>
<protein>
    <submittedName>
        <fullName evidence="4">Spore germination protein KA</fullName>
    </submittedName>
</protein>
<dbReference type="InterPro" id="IPR004995">
    <property type="entry name" value="Spore_Ger"/>
</dbReference>
<keyword evidence="5" id="KW-1185">Reference proteome</keyword>
<dbReference type="PIRSF" id="PIRSF005690">
    <property type="entry name" value="GerBA"/>
    <property type="match status" value="1"/>
</dbReference>
<keyword evidence="3" id="KW-0812">Transmembrane</keyword>
<feature type="transmembrane region" description="Helical" evidence="3">
    <location>
        <begin position="428"/>
        <end position="453"/>
    </location>
</feature>
<accession>A0A1M5Q2Q5</accession>
<evidence type="ECO:0000256" key="2">
    <source>
        <dbReference type="ARBA" id="ARBA00023136"/>
    </source>
</evidence>
<dbReference type="EMBL" id="FQXH01000007">
    <property type="protein sequence ID" value="SHH07999.1"/>
    <property type="molecule type" value="Genomic_DNA"/>
</dbReference>
<dbReference type="PANTHER" id="PTHR22550">
    <property type="entry name" value="SPORE GERMINATION PROTEIN"/>
    <property type="match status" value="1"/>
</dbReference>
<dbReference type="Pfam" id="PF03323">
    <property type="entry name" value="GerA"/>
    <property type="match status" value="1"/>
</dbReference>
<name>A0A1M5Q2Q5_9FIRM</name>
<evidence type="ECO:0000313" key="4">
    <source>
        <dbReference type="EMBL" id="SHH07999.1"/>
    </source>
</evidence>
<gene>
    <name evidence="4" type="ORF">SAMN02744040_00745</name>
</gene>
<sequence>MLKMFKQSHKEENINFGQYSNLKLSKSLEKNINMFKEILKDIETIKYRRFENKKNNKFKYCMVYIDELVKKEILNEYIMHPLMNEIINKNNVDEILNTIVYTAEAEEKRDINDLIEEILYGHVILLIDGVDEAISVSAHGWERRAIEEPESEVTVRGPKEGFTESINTNLALIRRKVISPDLKFKFKKIGVRTKTKVCICYIEGLASEKILKELEHRLDKIDIDGILESGYIEELIKDEPLSPFKTIGHTERPDIVAAKLLEGRIAVVCNGTPVVLTLPFLFMEYFQSNEDYYNNFIYASINRMIRYIGFFLTTSTPAIYLALVTYHQEMIPTPLLISIFAAREGIPFPTIFEAIVMIFVFELLRETGIMLPKPIGSTVSMVGALVLGEAAVNARFISAPMVIITAITGISGFLTPKMLGPILVIRTIFLLLASMLGLYGYIFGVIGLFIHLMSIRSFGIPYMLNLGSVDIQDLKDTSIRMPWWYMYYRPKLIANKNMERRKSSNRWERR</sequence>
<keyword evidence="2 3" id="KW-0472">Membrane</keyword>
<dbReference type="PANTHER" id="PTHR22550:SF5">
    <property type="entry name" value="LEUCINE ZIPPER PROTEIN 4"/>
    <property type="match status" value="1"/>
</dbReference>
<feature type="transmembrane region" description="Helical" evidence="3">
    <location>
        <begin position="397"/>
        <end position="416"/>
    </location>
</feature>
<dbReference type="GO" id="GO:0009847">
    <property type="term" value="P:spore germination"/>
    <property type="evidence" value="ECO:0007669"/>
    <property type="project" value="InterPro"/>
</dbReference>
<evidence type="ECO:0000313" key="5">
    <source>
        <dbReference type="Proteomes" id="UP000242520"/>
    </source>
</evidence>